<reference evidence="1" key="1">
    <citation type="journal article" date="2015" name="Proc. Natl. Acad. Sci. U.S.A.">
        <title>Networks of energetic and metabolic interactions define dynamics in microbial communities.</title>
        <authorList>
            <person name="Embree M."/>
            <person name="Liu J.K."/>
            <person name="Al-Bassam M.M."/>
            <person name="Zengler K."/>
        </authorList>
    </citation>
    <scope>NUCLEOTIDE SEQUENCE</scope>
</reference>
<evidence type="ECO:0000313" key="1">
    <source>
        <dbReference type="EMBL" id="KUG17126.1"/>
    </source>
</evidence>
<dbReference type="AlphaFoldDB" id="A0A0W8F8A5"/>
<organism evidence="1">
    <name type="scientific">hydrocarbon metagenome</name>
    <dbReference type="NCBI Taxonomy" id="938273"/>
    <lineage>
        <taxon>unclassified sequences</taxon>
        <taxon>metagenomes</taxon>
        <taxon>ecological metagenomes</taxon>
    </lineage>
</organism>
<accession>A0A0W8F8A5</accession>
<name>A0A0W8F8A5_9ZZZZ</name>
<protein>
    <submittedName>
        <fullName evidence="1">Uncharacterized protein</fullName>
    </submittedName>
</protein>
<comment type="caution">
    <text evidence="1">The sequence shown here is derived from an EMBL/GenBank/DDBJ whole genome shotgun (WGS) entry which is preliminary data.</text>
</comment>
<proteinExistence type="predicted"/>
<gene>
    <name evidence="1" type="ORF">ASZ90_013129</name>
</gene>
<sequence length="76" mass="8533">MKIWENVGYALKKCPRKDKESNRTGIILDDVISAGLDARRAEELLRATGWESSEAEASGLKIWWAPEKVLRAYGLA</sequence>
<dbReference type="EMBL" id="LNQE01001460">
    <property type="protein sequence ID" value="KUG17126.1"/>
    <property type="molecule type" value="Genomic_DNA"/>
</dbReference>